<keyword evidence="10" id="KW-1185">Reference proteome</keyword>
<name>A0ABS2TMZ2_9ACTN</name>
<keyword evidence="5 7" id="KW-0472">Membrane</keyword>
<feature type="transmembrane region" description="Helical" evidence="7">
    <location>
        <begin position="52"/>
        <end position="79"/>
    </location>
</feature>
<dbReference type="Proteomes" id="UP000749040">
    <property type="component" value="Unassembled WGS sequence"/>
</dbReference>
<dbReference type="PANTHER" id="PTHR33885:SF3">
    <property type="entry name" value="PHAGE SHOCK PROTEIN C"/>
    <property type="match status" value="1"/>
</dbReference>
<evidence type="ECO:0000256" key="2">
    <source>
        <dbReference type="ARBA" id="ARBA00022475"/>
    </source>
</evidence>
<protein>
    <submittedName>
        <fullName evidence="9">PspC domain-containing protein</fullName>
    </submittedName>
</protein>
<evidence type="ECO:0000256" key="4">
    <source>
        <dbReference type="ARBA" id="ARBA00022989"/>
    </source>
</evidence>
<evidence type="ECO:0000256" key="3">
    <source>
        <dbReference type="ARBA" id="ARBA00022692"/>
    </source>
</evidence>
<keyword evidence="3 7" id="KW-0812">Transmembrane</keyword>
<feature type="transmembrane region" description="Helical" evidence="7">
    <location>
        <begin position="125"/>
        <end position="142"/>
    </location>
</feature>
<feature type="transmembrane region" description="Helical" evidence="7">
    <location>
        <begin position="223"/>
        <end position="244"/>
    </location>
</feature>
<evidence type="ECO:0000256" key="1">
    <source>
        <dbReference type="ARBA" id="ARBA00004162"/>
    </source>
</evidence>
<gene>
    <name evidence="9" type="ORF">ITX44_09175</name>
</gene>
<feature type="transmembrane region" description="Helical" evidence="7">
    <location>
        <begin position="282"/>
        <end position="300"/>
    </location>
</feature>
<proteinExistence type="predicted"/>
<dbReference type="InterPro" id="IPR007168">
    <property type="entry name" value="Phageshock_PspC_N"/>
</dbReference>
<feature type="transmembrane region" description="Helical" evidence="7">
    <location>
        <begin position="100"/>
        <end position="119"/>
    </location>
</feature>
<dbReference type="PANTHER" id="PTHR33885">
    <property type="entry name" value="PHAGE SHOCK PROTEIN C"/>
    <property type="match status" value="1"/>
</dbReference>
<keyword evidence="2" id="KW-1003">Cell membrane</keyword>
<reference evidence="9 10" key="1">
    <citation type="submission" date="2021-01" db="EMBL/GenBank/DDBJ databases">
        <title>Streptomyces acididurans sp. nov., isolated from a peat swamp forest soil.</title>
        <authorList>
            <person name="Chantavorakit T."/>
            <person name="Duangmal K."/>
        </authorList>
    </citation>
    <scope>NUCLEOTIDE SEQUENCE [LARGE SCALE GENOMIC DNA]</scope>
    <source>
        <strain evidence="9 10">KK5PA1</strain>
    </source>
</reference>
<evidence type="ECO:0000256" key="7">
    <source>
        <dbReference type="SAM" id="Phobius"/>
    </source>
</evidence>
<feature type="transmembrane region" description="Helical" evidence="7">
    <location>
        <begin position="256"/>
        <end position="275"/>
    </location>
</feature>
<feature type="compositionally biased region" description="Low complexity" evidence="6">
    <location>
        <begin position="8"/>
        <end position="18"/>
    </location>
</feature>
<evidence type="ECO:0000256" key="5">
    <source>
        <dbReference type="ARBA" id="ARBA00023136"/>
    </source>
</evidence>
<feature type="domain" description="Phage shock protein PspC N-terminal" evidence="8">
    <location>
        <begin position="26"/>
        <end position="81"/>
    </location>
</feature>
<dbReference type="Pfam" id="PF04024">
    <property type="entry name" value="PspC"/>
    <property type="match status" value="1"/>
</dbReference>
<organism evidence="9 10">
    <name type="scientific">Actinacidiphila acididurans</name>
    <dbReference type="NCBI Taxonomy" id="2784346"/>
    <lineage>
        <taxon>Bacteria</taxon>
        <taxon>Bacillati</taxon>
        <taxon>Actinomycetota</taxon>
        <taxon>Actinomycetes</taxon>
        <taxon>Kitasatosporales</taxon>
        <taxon>Streptomycetaceae</taxon>
        <taxon>Actinacidiphila</taxon>
    </lineage>
</organism>
<evidence type="ECO:0000256" key="6">
    <source>
        <dbReference type="SAM" id="MobiDB-lite"/>
    </source>
</evidence>
<dbReference type="EMBL" id="JADKYB010000004">
    <property type="protein sequence ID" value="MBM9504707.1"/>
    <property type="molecule type" value="Genomic_DNA"/>
</dbReference>
<comment type="caution">
    <text evidence="9">The sequence shown here is derived from an EMBL/GenBank/DDBJ whole genome shotgun (WGS) entry which is preliminary data.</text>
</comment>
<comment type="subcellular location">
    <subcellularLocation>
        <location evidence="1">Cell membrane</location>
        <topology evidence="1">Single-pass membrane protein</topology>
    </subcellularLocation>
</comment>
<evidence type="ECO:0000259" key="8">
    <source>
        <dbReference type="Pfam" id="PF04024"/>
    </source>
</evidence>
<dbReference type="RefSeq" id="WP_205356567.1">
    <property type="nucleotide sequence ID" value="NZ_JADKYB010000004.1"/>
</dbReference>
<feature type="region of interest" description="Disordered" evidence="6">
    <location>
        <begin position="1"/>
        <end position="25"/>
    </location>
</feature>
<dbReference type="InterPro" id="IPR052027">
    <property type="entry name" value="PspC"/>
</dbReference>
<sequence length="425" mass="44024">MTDEPRAADQAAAAGTDDAAGRDRPKLTRAREHKVLAGVCQGGGRYFGVDPVIFRIVLLVLALTGGIGLIVYGMGWLLLPQDDERESEAHRLLSGRIEGAPLAAVLMALAGCGLYASMIGNGTNQAFSLILLTATAGAVYWSQRRHRVPAAGQAPAPGSAASAVVDAPPAVKAPPEPGGSPSWWREPAAREPYLWGPDDGPYGDADRVRWRARTKEARRERSWVLGLLTFLLAVGAAWVGAAVAWPAEPAATSVEIGLAAALGVFGTAFVIASFAGRARGGTVFFSLVTLAGLIAVATVPKTGQGVGGTTWRPADAGAVRATYERGAGTGTLDLTALNLDGRTVAAHLNIGAGRAVVLLPRNATVRLDYDLDLGEVVLPGKANDGVDIKHGQHRTVTFAPAPGTLPGGTVDLRVTIGVGQLKVVR</sequence>
<accession>A0ABS2TMZ2</accession>
<evidence type="ECO:0000313" key="10">
    <source>
        <dbReference type="Proteomes" id="UP000749040"/>
    </source>
</evidence>
<keyword evidence="4 7" id="KW-1133">Transmembrane helix</keyword>
<evidence type="ECO:0000313" key="9">
    <source>
        <dbReference type="EMBL" id="MBM9504707.1"/>
    </source>
</evidence>